<dbReference type="EMBL" id="CALNXK010000188">
    <property type="protein sequence ID" value="CAH3174145.1"/>
    <property type="molecule type" value="Genomic_DNA"/>
</dbReference>
<evidence type="ECO:0000313" key="2">
    <source>
        <dbReference type="Proteomes" id="UP001159405"/>
    </source>
</evidence>
<dbReference type="Proteomes" id="UP001159405">
    <property type="component" value="Unassembled WGS sequence"/>
</dbReference>
<protein>
    <submittedName>
        <fullName evidence="1">Uncharacterized protein</fullName>
    </submittedName>
</protein>
<accession>A0ABN8R546</accession>
<reference evidence="1 2" key="1">
    <citation type="submission" date="2022-05" db="EMBL/GenBank/DDBJ databases">
        <authorList>
            <consortium name="Genoscope - CEA"/>
            <person name="William W."/>
        </authorList>
    </citation>
    <scope>NUCLEOTIDE SEQUENCE [LARGE SCALE GENOMIC DNA]</scope>
</reference>
<comment type="caution">
    <text evidence="1">The sequence shown here is derived from an EMBL/GenBank/DDBJ whole genome shotgun (WGS) entry which is preliminary data.</text>
</comment>
<name>A0ABN8R546_9CNID</name>
<evidence type="ECO:0000313" key="1">
    <source>
        <dbReference type="EMBL" id="CAH3174145.1"/>
    </source>
</evidence>
<sequence length="408" mass="46842">MVQLEKLLEKFAEENFGDQEGNFFPVCHGRIQEIKLFTLLVKGPRGFWERPLKPNKLTILAGLEDYVVGGKKEEFLEALNKNIKKEDHGIELKEANGNDKGATSKVEFGIKAANCASANIKISEDLGFLDLGRIDQDYIKDPDLREILASTKLDINKAEVFEDKKLRLITSVIYSERFEIKGNRESEMEVDGEVNIPVHPLAQLRGKFKKSNIPPKIASRNTRGPFLFKCCRVIYNKEENRLELRKGEVVGKNVFRGNEDDEDDEEYKNSAVSLEEGKETNLTDSFTSEDSAKLEDIKKSVLIPSKNREERKERVKKYLQWFVDALTTGQKRLCLDEPLTDEDCQFLRSIFVPANKNRSILALPKTFDEEKIQGYAIVLKFISELSEESWDEIEKAWAEEEEHLEDIK</sequence>
<keyword evidence="2" id="KW-1185">Reference proteome</keyword>
<gene>
    <name evidence="1" type="ORF">PLOB_00014615</name>
</gene>
<organism evidence="1 2">
    <name type="scientific">Porites lobata</name>
    <dbReference type="NCBI Taxonomy" id="104759"/>
    <lineage>
        <taxon>Eukaryota</taxon>
        <taxon>Metazoa</taxon>
        <taxon>Cnidaria</taxon>
        <taxon>Anthozoa</taxon>
        <taxon>Hexacorallia</taxon>
        <taxon>Scleractinia</taxon>
        <taxon>Fungiina</taxon>
        <taxon>Poritidae</taxon>
        <taxon>Porites</taxon>
    </lineage>
</organism>
<proteinExistence type="predicted"/>